<dbReference type="Proteomes" id="UP000741013">
    <property type="component" value="Unassembled WGS sequence"/>
</dbReference>
<feature type="domain" description="Alginate lyase" evidence="4">
    <location>
        <begin position="103"/>
        <end position="246"/>
    </location>
</feature>
<keyword evidence="6" id="KW-1185">Reference proteome</keyword>
<evidence type="ECO:0000259" key="4">
    <source>
        <dbReference type="Pfam" id="PF05426"/>
    </source>
</evidence>
<dbReference type="SUPFAM" id="SSF48230">
    <property type="entry name" value="Chondroitin AC/alginate lyase"/>
    <property type="match status" value="1"/>
</dbReference>
<feature type="signal peptide" evidence="3">
    <location>
        <begin position="1"/>
        <end position="29"/>
    </location>
</feature>
<keyword evidence="2" id="KW-0456">Lyase</keyword>
<feature type="chain" id="PRO_5047094082" description="Alginate lyase domain-containing protein" evidence="3">
    <location>
        <begin position="30"/>
        <end position="394"/>
    </location>
</feature>
<evidence type="ECO:0000256" key="3">
    <source>
        <dbReference type="SAM" id="SignalP"/>
    </source>
</evidence>
<gene>
    <name evidence="5" type="ORF">JOM49_003588</name>
</gene>
<dbReference type="EMBL" id="JAGGMS010000001">
    <property type="protein sequence ID" value="MBP2182062.1"/>
    <property type="molecule type" value="Genomic_DNA"/>
</dbReference>
<evidence type="ECO:0000313" key="6">
    <source>
        <dbReference type="Proteomes" id="UP000741013"/>
    </source>
</evidence>
<reference evidence="5 6" key="1">
    <citation type="submission" date="2021-03" db="EMBL/GenBank/DDBJ databases">
        <title>Sequencing the genomes of 1000 actinobacteria strains.</title>
        <authorList>
            <person name="Klenk H.-P."/>
        </authorList>
    </citation>
    <scope>NUCLEOTIDE SEQUENCE [LARGE SCALE GENOMIC DNA]</scope>
    <source>
        <strain evidence="5 6">DSM 45510</strain>
    </source>
</reference>
<name>A0ABS4PRM3_9PSEU</name>
<dbReference type="Pfam" id="PF05426">
    <property type="entry name" value="Alginate_lyase"/>
    <property type="match status" value="1"/>
</dbReference>
<proteinExistence type="predicted"/>
<protein>
    <recommendedName>
        <fullName evidence="4">Alginate lyase domain-containing protein</fullName>
    </recommendedName>
</protein>
<dbReference type="RefSeq" id="WP_209665408.1">
    <property type="nucleotide sequence ID" value="NZ_JAGGMS010000001.1"/>
</dbReference>
<dbReference type="Gene3D" id="1.50.10.100">
    <property type="entry name" value="Chondroitin AC/alginate lyase"/>
    <property type="match status" value="1"/>
</dbReference>
<evidence type="ECO:0000313" key="5">
    <source>
        <dbReference type="EMBL" id="MBP2182062.1"/>
    </source>
</evidence>
<evidence type="ECO:0000256" key="2">
    <source>
        <dbReference type="ARBA" id="ARBA00023239"/>
    </source>
</evidence>
<dbReference type="InterPro" id="IPR008929">
    <property type="entry name" value="Chondroitin_lyas"/>
</dbReference>
<keyword evidence="1 3" id="KW-0732">Signal</keyword>
<evidence type="ECO:0000256" key="1">
    <source>
        <dbReference type="ARBA" id="ARBA00022729"/>
    </source>
</evidence>
<comment type="caution">
    <text evidence="5">The sequence shown here is derived from an EMBL/GenBank/DDBJ whole genome shotgun (WGS) entry which is preliminary data.</text>
</comment>
<accession>A0ABS4PRM3</accession>
<organism evidence="5 6">
    <name type="scientific">Amycolatopsis magusensis</name>
    <dbReference type="NCBI Taxonomy" id="882444"/>
    <lineage>
        <taxon>Bacteria</taxon>
        <taxon>Bacillati</taxon>
        <taxon>Actinomycetota</taxon>
        <taxon>Actinomycetes</taxon>
        <taxon>Pseudonocardiales</taxon>
        <taxon>Pseudonocardiaceae</taxon>
        <taxon>Amycolatopsis</taxon>
    </lineage>
</organism>
<dbReference type="InterPro" id="IPR008397">
    <property type="entry name" value="Alginate_lyase_dom"/>
</dbReference>
<sequence>MPAPRRPLSAVLALLTALVLVTVPQPASAAPPSFTHPGVFLNRAQLDFVRDRVGSGAQPQAAAYAQMTSNPLASLTRQPKPRAVVECGPYSDPNLGCTDERQDAIAAYTHALNWYITRDSRYATKAISIMDAWSAVLTDHTNSNAPLQTAWAGTSWAKAAEIIRHTGAGWSQTGINRFATMLREVYLPEIVNGRANTNGNWELTMMEASLGIAVFLEDRAAYDKAVGIFRTRVPAFIYLPADGALPKTPPGSGIDTRDEIVAYWHGQQSFVAGLAQETCRDFTHTGYGVASIASFAETARHQGQDLYPEIQDRLRHTLGFHAKYELGEAPPSSICGGSVKRGLGPVPEVAFAALNTRLGIPMSNTQKLVEQQRPAGTNSLFVAWQTLTHAGNPH</sequence>